<proteinExistence type="inferred from homology"/>
<dbReference type="Pfam" id="PF03175">
    <property type="entry name" value="DNA_pol_B_2"/>
    <property type="match status" value="1"/>
</dbReference>
<keyword evidence="5" id="KW-0235">DNA replication</keyword>
<protein>
    <recommendedName>
        <fullName evidence="2">DNA-directed DNA polymerase</fullName>
        <ecNumber evidence="2">2.7.7.7</ecNumber>
    </recommendedName>
</protein>
<dbReference type="GO" id="GO:0003677">
    <property type="term" value="F:DNA binding"/>
    <property type="evidence" value="ECO:0007669"/>
    <property type="project" value="UniProtKB-KW"/>
</dbReference>
<dbReference type="InterPro" id="IPR043502">
    <property type="entry name" value="DNA/RNA_pol_sf"/>
</dbReference>
<evidence type="ECO:0000256" key="6">
    <source>
        <dbReference type="ARBA" id="ARBA00022932"/>
    </source>
</evidence>
<dbReference type="RefSeq" id="WP_057844947.1">
    <property type="nucleotide sequence ID" value="NZ_LLYA01000160.1"/>
</dbReference>
<gene>
    <name evidence="10" type="ORF">CQ13_27645</name>
</gene>
<dbReference type="EMBL" id="LLYA01000160">
    <property type="protein sequence ID" value="KRR23264.1"/>
    <property type="molecule type" value="Genomic_DNA"/>
</dbReference>
<reference evidence="10 11" key="1">
    <citation type="submission" date="2014-03" db="EMBL/GenBank/DDBJ databases">
        <title>Bradyrhizobium valentinum sp. nov., isolated from effective nodules of Lupinus mariae-josephae, a lupine endemic of basic-lime soils in Eastern Spain.</title>
        <authorList>
            <person name="Duran D."/>
            <person name="Rey L."/>
            <person name="Navarro A."/>
            <person name="Busquets A."/>
            <person name="Imperial J."/>
            <person name="Ruiz-Argueso T."/>
        </authorList>
    </citation>
    <scope>NUCLEOTIDE SEQUENCE [LARGE SCALE GENOMIC DNA]</scope>
    <source>
        <strain evidence="10 11">Ro19</strain>
    </source>
</reference>
<evidence type="ECO:0000256" key="3">
    <source>
        <dbReference type="ARBA" id="ARBA00022679"/>
    </source>
</evidence>
<accession>A0A0R3MZT4</accession>
<dbReference type="GO" id="GO:0006260">
    <property type="term" value="P:DNA replication"/>
    <property type="evidence" value="ECO:0007669"/>
    <property type="project" value="UniProtKB-KW"/>
</dbReference>
<keyword evidence="3" id="KW-0808">Transferase</keyword>
<comment type="similarity">
    <text evidence="1">Belongs to the DNA polymerase type-B family.</text>
</comment>
<dbReference type="InterPro" id="IPR004868">
    <property type="entry name" value="DNA-dir_DNA_pol_B_mt/vir"/>
</dbReference>
<evidence type="ECO:0000256" key="7">
    <source>
        <dbReference type="ARBA" id="ARBA00023125"/>
    </source>
</evidence>
<evidence type="ECO:0000259" key="9">
    <source>
        <dbReference type="Pfam" id="PF03175"/>
    </source>
</evidence>
<dbReference type="EC" id="2.7.7.7" evidence="2"/>
<evidence type="ECO:0000256" key="1">
    <source>
        <dbReference type="ARBA" id="ARBA00005755"/>
    </source>
</evidence>
<evidence type="ECO:0000256" key="4">
    <source>
        <dbReference type="ARBA" id="ARBA00022695"/>
    </source>
</evidence>
<organism evidence="10 11">
    <name type="scientific">Bradyrhizobium retamae</name>
    <dbReference type="NCBI Taxonomy" id="1300035"/>
    <lineage>
        <taxon>Bacteria</taxon>
        <taxon>Pseudomonadati</taxon>
        <taxon>Pseudomonadota</taxon>
        <taxon>Alphaproteobacteria</taxon>
        <taxon>Hyphomicrobiales</taxon>
        <taxon>Nitrobacteraceae</taxon>
        <taxon>Bradyrhizobium</taxon>
    </lineage>
</organism>
<feature type="domain" description="DNA-directed DNA polymerase family B mitochondria/virus" evidence="9">
    <location>
        <begin position="340"/>
        <end position="517"/>
    </location>
</feature>
<evidence type="ECO:0000313" key="11">
    <source>
        <dbReference type="Proteomes" id="UP000052023"/>
    </source>
</evidence>
<evidence type="ECO:0000256" key="8">
    <source>
        <dbReference type="ARBA" id="ARBA00049244"/>
    </source>
</evidence>
<dbReference type="GO" id="GO:0003887">
    <property type="term" value="F:DNA-directed DNA polymerase activity"/>
    <property type="evidence" value="ECO:0007669"/>
    <property type="project" value="UniProtKB-KW"/>
</dbReference>
<comment type="caution">
    <text evidence="10">The sequence shown here is derived from an EMBL/GenBank/DDBJ whole genome shotgun (WGS) entry which is preliminary data.</text>
</comment>
<dbReference type="AlphaFoldDB" id="A0A0R3MZT4"/>
<sequence length="940" mass="105544">MQKSTSKDPKSISGSVTLNLTPPEVSSQACTFSIDASRFQPKPEKRVSGVTDYVIIGFDTEYVTPQSPSSRDDIREGRAKYRVLSYQFHCHLPSGEAWSGITVPPDGERISMGELIVFALASRPESPSDILLPRSIYLVGHYTKADLPAFSDFDSIKKIAVAVRSSFVSTDASFDFAVSTENGEVELCVLLRDTFLLAPAGSQSLAALGEILGIPKVLLSNDPTKEREIKSRMDDLQSRDWPLFRRYAIQDAVICAEYAERIIRLCNQHLGKSQLPVTLTAIGVDLLLKKWSDDARDVKAILGREDVKEKRWNKRRGHYQTKDREVAQLNYALYETLATESYHGGRNEQYWFGPAFSDDWTDFDLSSAYATGMALIGTPDWNNFKHTLAVEDFGIQTLGYALVDFEFPDTVRFPSLPVRTDNGLVFPSKGQSFCAAPEIALAHSLGAKLAIKHGVVIASDNREPVFASYIKHCITERRKHPKKSLDDLFWKELSNSTYGKTAQGLREKRVYDSRAMDMVPLPPSKITNPYFAAYITSFVRAVIGEILNALPARVCVFSCTTDGFLTNATKTEIDAAILGPTAKTFGEARELLTDEATILEIKHHVRCPLGWRTRGQATLAEGPVERPMNIVLAKGGLRLDDKFDTPELRNTEIVRMFLARKPDDRLTFESLTGIRDIVEFDSDLVSKEVSRRVNMEYDWKRKPDILFDHEDYKHCAFSTVPWETVDQFVAVRELFETYLDSDPHCIKSVGDFDSFSVYVDSSMQLSEQDRSYLRKRSGDVNRLRKALCVGWHQDVLGLRANPVIRTAQQFADVLTACGVKCSRSNVENGSKQVFAVNSVPATDSVLAAIGKLNDFFPDVRSDRLCATHSALVTIKPRRRPHVRLHTRGDGFYRGITIPGVGRIEPALQPSSEIKRVFEQPRDFVDPPLRWLTRPEYGLED</sequence>
<dbReference type="GO" id="GO:0000166">
    <property type="term" value="F:nucleotide binding"/>
    <property type="evidence" value="ECO:0007669"/>
    <property type="project" value="InterPro"/>
</dbReference>
<evidence type="ECO:0000256" key="2">
    <source>
        <dbReference type="ARBA" id="ARBA00012417"/>
    </source>
</evidence>
<keyword evidence="6" id="KW-0239">DNA-directed DNA polymerase</keyword>
<keyword evidence="4" id="KW-0548">Nucleotidyltransferase</keyword>
<evidence type="ECO:0000256" key="5">
    <source>
        <dbReference type="ARBA" id="ARBA00022705"/>
    </source>
</evidence>
<dbReference type="Proteomes" id="UP000052023">
    <property type="component" value="Unassembled WGS sequence"/>
</dbReference>
<dbReference type="OrthoDB" id="2066645at2"/>
<keyword evidence="11" id="KW-1185">Reference proteome</keyword>
<evidence type="ECO:0000313" key="10">
    <source>
        <dbReference type="EMBL" id="KRR23264.1"/>
    </source>
</evidence>
<comment type="catalytic activity">
    <reaction evidence="8">
        <text>DNA(n) + a 2'-deoxyribonucleoside 5'-triphosphate = DNA(n+1) + diphosphate</text>
        <dbReference type="Rhea" id="RHEA:22508"/>
        <dbReference type="Rhea" id="RHEA-COMP:17339"/>
        <dbReference type="Rhea" id="RHEA-COMP:17340"/>
        <dbReference type="ChEBI" id="CHEBI:33019"/>
        <dbReference type="ChEBI" id="CHEBI:61560"/>
        <dbReference type="ChEBI" id="CHEBI:173112"/>
        <dbReference type="EC" id="2.7.7.7"/>
    </reaction>
</comment>
<keyword evidence="7" id="KW-0238">DNA-binding</keyword>
<dbReference type="SUPFAM" id="SSF56672">
    <property type="entry name" value="DNA/RNA polymerases"/>
    <property type="match status" value="1"/>
</dbReference>
<name>A0A0R3MZT4_9BRAD</name>